<organism evidence="23 24">
    <name type="scientific">Cordyceps confragosa</name>
    <name type="common">Lecanicillium lecanii</name>
    <dbReference type="NCBI Taxonomy" id="2714763"/>
    <lineage>
        <taxon>Eukaryota</taxon>
        <taxon>Fungi</taxon>
        <taxon>Dikarya</taxon>
        <taxon>Ascomycota</taxon>
        <taxon>Pezizomycotina</taxon>
        <taxon>Sordariomycetes</taxon>
        <taxon>Hypocreomycetidae</taxon>
        <taxon>Hypocreales</taxon>
        <taxon>Cordycipitaceae</taxon>
        <taxon>Akanthomyces</taxon>
    </lineage>
</organism>
<keyword evidence="7 20" id="KW-0812">Transmembrane</keyword>
<dbReference type="SFLD" id="SFLDS00003">
    <property type="entry name" value="Haloacid_Dehalogenase"/>
    <property type="match status" value="1"/>
</dbReference>
<evidence type="ECO:0000256" key="20">
    <source>
        <dbReference type="SAM" id="Phobius"/>
    </source>
</evidence>
<dbReference type="SMART" id="SM00762">
    <property type="entry name" value="Cog4"/>
    <property type="match status" value="1"/>
</dbReference>
<dbReference type="Pfam" id="PF00689">
    <property type="entry name" value="Cation_ATPase_C"/>
    <property type="match status" value="1"/>
</dbReference>
<evidence type="ECO:0000259" key="21">
    <source>
        <dbReference type="SMART" id="SM00762"/>
    </source>
</evidence>
<dbReference type="SUPFAM" id="SSF56784">
    <property type="entry name" value="HAD-like"/>
    <property type="match status" value="1"/>
</dbReference>
<evidence type="ECO:0000256" key="12">
    <source>
        <dbReference type="ARBA" id="ARBA00022927"/>
    </source>
</evidence>
<dbReference type="Pfam" id="PF00122">
    <property type="entry name" value="E1-E2_ATPase"/>
    <property type="match status" value="1"/>
</dbReference>
<evidence type="ECO:0000256" key="17">
    <source>
        <dbReference type="ARBA" id="ARBA00031340"/>
    </source>
</evidence>
<dbReference type="FunFam" id="3.40.1110.10:FF:000040">
    <property type="entry name" value="Calcium-transporting ATPase 1"/>
    <property type="match status" value="1"/>
</dbReference>
<feature type="region of interest" description="Disordered" evidence="19">
    <location>
        <begin position="76"/>
        <end position="96"/>
    </location>
</feature>
<keyword evidence="8" id="KW-0547">Nucleotide-binding</keyword>
<dbReference type="Gene3D" id="3.40.50.1000">
    <property type="entry name" value="HAD superfamily/HAD-like"/>
    <property type="match status" value="1"/>
</dbReference>
<dbReference type="InterPro" id="IPR023214">
    <property type="entry name" value="HAD_sf"/>
</dbReference>
<dbReference type="GO" id="GO:0005524">
    <property type="term" value="F:ATP binding"/>
    <property type="evidence" value="ECO:0007669"/>
    <property type="project" value="UniProtKB-KW"/>
</dbReference>
<evidence type="ECO:0000256" key="2">
    <source>
        <dbReference type="ARBA" id="ARBA00004653"/>
    </source>
</evidence>
<dbReference type="InterPro" id="IPR006068">
    <property type="entry name" value="ATPase_P-typ_cation-transptr_C"/>
</dbReference>
<evidence type="ECO:0000256" key="11">
    <source>
        <dbReference type="ARBA" id="ARBA00022842"/>
    </source>
</evidence>
<dbReference type="InterPro" id="IPR048682">
    <property type="entry name" value="COG4"/>
</dbReference>
<dbReference type="Pfam" id="PF20662">
    <property type="entry name" value="COG4_C"/>
    <property type="match status" value="1"/>
</dbReference>
<dbReference type="Pfam" id="PF00690">
    <property type="entry name" value="Cation_ATPase_N"/>
    <property type="match status" value="1"/>
</dbReference>
<keyword evidence="10" id="KW-0067">ATP-binding</keyword>
<feature type="transmembrane region" description="Helical" evidence="20">
    <location>
        <begin position="941"/>
        <end position="957"/>
    </location>
</feature>
<feature type="region of interest" description="Disordered" evidence="19">
    <location>
        <begin position="1"/>
        <end position="52"/>
    </location>
</feature>
<keyword evidence="12" id="KW-0653">Protein transport</keyword>
<evidence type="ECO:0000256" key="3">
    <source>
        <dbReference type="ARBA" id="ARBA00009215"/>
    </source>
</evidence>
<evidence type="ECO:0000256" key="6">
    <source>
        <dbReference type="ARBA" id="ARBA00022448"/>
    </source>
</evidence>
<comment type="similarity">
    <text evidence="18">Belongs to the cation transport ATPase (P-type) (TC 3.A.3) family.</text>
</comment>
<dbReference type="PANTHER" id="PTHR24016">
    <property type="entry name" value="CONSERVED OLIGOMERIC GOLGI COMPLEX SUBUNIT 4"/>
    <property type="match status" value="1"/>
</dbReference>
<dbReference type="InterPro" id="IPR059000">
    <property type="entry name" value="ATPase_P-type_domA"/>
</dbReference>
<evidence type="ECO:0000256" key="4">
    <source>
        <dbReference type="ARBA" id="ARBA00012790"/>
    </source>
</evidence>
<feature type="transmembrane region" description="Helical" evidence="20">
    <location>
        <begin position="978"/>
        <end position="998"/>
    </location>
</feature>
<dbReference type="Gene3D" id="3.40.1110.10">
    <property type="entry name" value="Calcium-transporting ATPase, cytoplasmic domain N"/>
    <property type="match status" value="1"/>
</dbReference>
<keyword evidence="15" id="KW-0333">Golgi apparatus</keyword>
<dbReference type="EC" id="7.2.2.10" evidence="4"/>
<dbReference type="NCBIfam" id="TIGR01494">
    <property type="entry name" value="ATPase_P-type"/>
    <property type="match status" value="2"/>
</dbReference>
<dbReference type="Pfam" id="PF13246">
    <property type="entry name" value="Cation_ATPase"/>
    <property type="match status" value="1"/>
</dbReference>
<dbReference type="PANTHER" id="PTHR24016:SF0">
    <property type="entry name" value="CONSERVED OLIGOMERIC GOLGI COMPLEX SUBUNIT 4"/>
    <property type="match status" value="1"/>
</dbReference>
<dbReference type="InterPro" id="IPR036412">
    <property type="entry name" value="HAD-like_sf"/>
</dbReference>
<feature type="transmembrane region" description="Helical" evidence="20">
    <location>
        <begin position="907"/>
        <end position="926"/>
    </location>
</feature>
<evidence type="ECO:0000259" key="22">
    <source>
        <dbReference type="SMART" id="SM00831"/>
    </source>
</evidence>
<evidence type="ECO:0000256" key="13">
    <source>
        <dbReference type="ARBA" id="ARBA00022967"/>
    </source>
</evidence>
<feature type="domain" description="Cation-transporting P-type ATPase N-terminal" evidence="22">
    <location>
        <begin position="58"/>
        <end position="132"/>
    </location>
</feature>
<dbReference type="Gene3D" id="1.20.58.1970">
    <property type="match status" value="1"/>
</dbReference>
<evidence type="ECO:0000256" key="18">
    <source>
        <dbReference type="ARBA" id="ARBA00038148"/>
    </source>
</evidence>
<comment type="subcellular location">
    <subcellularLocation>
        <location evidence="2">Golgi apparatus membrane</location>
        <topology evidence="2">Multi-pass membrane protein</topology>
    </subcellularLocation>
    <subcellularLocation>
        <location evidence="1">Golgi apparatus membrane</location>
        <topology evidence="1">Peripheral membrane protein</topology>
    </subcellularLocation>
</comment>
<dbReference type="SUPFAM" id="SSF81653">
    <property type="entry name" value="Calcium ATPase, transduction domain A"/>
    <property type="match status" value="1"/>
</dbReference>
<evidence type="ECO:0000256" key="10">
    <source>
        <dbReference type="ARBA" id="ARBA00022840"/>
    </source>
</evidence>
<dbReference type="PRINTS" id="PR00119">
    <property type="entry name" value="CATATPASE"/>
</dbReference>
<dbReference type="GO" id="GO:0015031">
    <property type="term" value="P:protein transport"/>
    <property type="evidence" value="ECO:0007669"/>
    <property type="project" value="UniProtKB-KW"/>
</dbReference>
<reference evidence="23 24" key="1">
    <citation type="submission" date="2016-03" db="EMBL/GenBank/DDBJ databases">
        <title>Fine-scale spatial genetic structure of a fungal parasite of coffee scale insects.</title>
        <authorList>
            <person name="Jackson D."/>
            <person name="Zemenick K.A."/>
            <person name="Malloure B."/>
            <person name="Quandt C.A."/>
            <person name="James T.Y."/>
        </authorList>
    </citation>
    <scope>NUCLEOTIDE SEQUENCE [LARGE SCALE GENOMIC DNA]</scope>
    <source>
        <strain evidence="23 24">UM487</strain>
    </source>
</reference>
<sequence>MSLPWSEQGRADNGPLLPTASTPTITGPGADGPDYDQPPSRPHHNRTTSAHARSVADEFSFMTPSEAAARLRTSLTHGLTPNEGLTRLGSHGPNEIPHEDPEPLWLRFLKQFQEPLIVMLLVSAGASLLLGNTDDAVSITVAVTIVVSVGFIQEYRSEKSIEALNHLVPNHAHLLRGSPHKPSAPKGPALPSNIANAQDIGDPGTRTPEDTVLDATSSKVMASQLVPGDLVLFTTGDRIPADIRVIKTADLTIDASNLTGETDPVRLGTEAKRRHVMPQFGNEASHSSLAPNSSASMDNIAYMGTLVKSGHGQGIVFATGGATQFGAIATSVSGTESPRSPLQLSMDDLGSQLSKASFVVIGLISLVGFLQGKKLLEIFTISISLAVAAIPEGLPIIVTVTLALGVHRMAKHNAIVRRMPKVETLGSVNVVCTDKTGTLTTNHMTIAEMWHFGRDVINIEQEAEAMEPSLSQGASRILRIANIANDARLSHSHTEGAVPSLAVMSSTLGRGDSPSFTRWVGTPTDVAMMDLLDRFKEHDARESSGPRVNDVPFNSVRKWMGIIIGNEKEYAYMKGSIERITAACDTYLDKDGREIVLDTTRRQEAIQAAELMATKGLRVIAFASGPVSRSGRSNTRASTPVKETYSVLPAEDAFKGLTFAGIVGMRDPPRRGVGKSIRRLMRGGVRVIMITGDAEATALAIGRQLGMNIATASSYAAGQTTVKEVLRGDDIDKMSDEALADAIQHTTICARTTPDHKLKIIRALQSRGDIVAMTGDGVNDAPALKKADIGISMGRNGTDVAKEASDMILTDDDFSTILHAIEEGKGIFNNIQNFLRFQLSTSAAGLSLVFLCTLLGFKNPLNPMQILWINIIMDGPPAQSLGVEAVDPDVMDKPPRKRNDPVLTRGVITRVLISAFIIMVGTMLVYSHEMLADGEVTRRDTTMTFTCFVLFDMFNALSCRSESKSILRGEVGLFSNNLFNWAVSLSILGQILVIYLPALQEVFQTVPLTFGDLFRLTVLCSTVFWADELRKYLKVGSAYLRELHPPKARCYIPASARPTIDTQSSSAKHLSPSTQHKTGQLGSDARFNSIAPVPMSVLMHSGANRAQSNDATTAFAKYHHNHAAAAGLENASTLVEVRAALAALHAREASITRRLDTLIASQTELSRDLGRLDMLRAGLGSQVIATRSIGNDMLVNAAETAGDLSSQVKKLDLEKNRVEDTLRVVEQVAELKACVHGVVGSMGAPQDWEAAAGYLSRASHVPEEIVKGPFAADIVPSVEVPDAPWTTLENAKESLCTLFLREFEKAAADGDGTKVTRFFKLFPLIGRTEVGLDVYGRYVCQGVAGTARTTLKDGVGGQTRKDGFFYANALTKLFEHIAQIVEGHGGLVERHYGTGKMVRVIERLQMEADVQGGIILDTWNDERSLDRKITDVKSYPFSFLVQSFLPPQSRSNTPRLNSPAVGAGTNGRASEDEGVNMKEVDALLSEIAVMLGRWSLYTRFISGKCVNPDSDDSPLSTADVLLKSNLYKKIMGKLVSPYNVMTGFFFRRSVEKSFQLDEYPPGLSLRMNKPVDGEPPYIILAVDDVMYIMNTTIQKSISTCQRDVASSVIPSIERILSADFIGMIQRKMRDETYPKPVIQGGFPPEDKIVQFIVLINSLDTANQYLNRIIDGRISLSEENPDIASPDEGLKHSFPFEKDAVMVANQLHKLQKNFLAKSNELLGEGINVLFERVVKHRLRPVLAETFRDADYTMTEQELAEYAEQNEEDSEQVLEMVARRFERGWDMLMKPIGRIMTPATFSVLLETTARYLSRVLEKRILNHSGKTSEYGAIRIERDFSAIVGIVARGHYGIREVFGKVTQLMMVANMEDEEWEELVALDGDDGIDWTLTEDERRMARALVRRA</sequence>
<feature type="domain" description="COG4 transport protein middle alpha-helical bundle" evidence="21">
    <location>
        <begin position="1288"/>
        <end position="1629"/>
    </location>
</feature>
<feature type="region of interest" description="Disordered" evidence="19">
    <location>
        <begin position="1449"/>
        <end position="1472"/>
    </location>
</feature>
<dbReference type="SMART" id="SM00831">
    <property type="entry name" value="Cation_ATPase_N"/>
    <property type="match status" value="1"/>
</dbReference>
<keyword evidence="11" id="KW-0460">Magnesium</keyword>
<evidence type="ECO:0000256" key="19">
    <source>
        <dbReference type="SAM" id="MobiDB-lite"/>
    </source>
</evidence>
<feature type="region of interest" description="Disordered" evidence="19">
    <location>
        <begin position="177"/>
        <end position="210"/>
    </location>
</feature>
<dbReference type="InterPro" id="IPR004014">
    <property type="entry name" value="ATPase_P-typ_cation-transptr_N"/>
</dbReference>
<dbReference type="InterPro" id="IPR001757">
    <property type="entry name" value="P_typ_ATPase"/>
</dbReference>
<evidence type="ECO:0000256" key="15">
    <source>
        <dbReference type="ARBA" id="ARBA00023034"/>
    </source>
</evidence>
<dbReference type="InterPro" id="IPR013167">
    <property type="entry name" value="COG4_M"/>
</dbReference>
<name>A0A179IDT0_CORDF</name>
<keyword evidence="6" id="KW-0813">Transport</keyword>
<keyword evidence="9" id="KW-0106">Calcium</keyword>
<dbReference type="GO" id="GO:0000139">
    <property type="term" value="C:Golgi membrane"/>
    <property type="evidence" value="ECO:0007669"/>
    <property type="project" value="UniProtKB-SubCell"/>
</dbReference>
<dbReference type="Proteomes" id="UP000243081">
    <property type="component" value="Unassembled WGS sequence"/>
</dbReference>
<proteinExistence type="inferred from homology"/>
<dbReference type="InterPro" id="IPR023298">
    <property type="entry name" value="ATPase_P-typ_TM_dom_sf"/>
</dbReference>
<dbReference type="Pfam" id="PF08282">
    <property type="entry name" value="Hydrolase_3"/>
    <property type="match status" value="1"/>
</dbReference>
<dbReference type="OrthoDB" id="3352408at2759"/>
<comment type="similarity">
    <text evidence="3">Belongs to the COG4 family.</text>
</comment>
<dbReference type="InterPro" id="IPR048680">
    <property type="entry name" value="COG4_N"/>
</dbReference>
<dbReference type="PROSITE" id="PS00154">
    <property type="entry name" value="ATPASE_E1_E2"/>
    <property type="match status" value="1"/>
</dbReference>
<protein>
    <recommendedName>
        <fullName evidence="5">Conserved oligomeric Golgi complex subunit 4</fullName>
        <ecNumber evidence="4">7.2.2.10</ecNumber>
    </recommendedName>
    <alternativeName>
        <fullName evidence="17">Component of oligomeric Golgi complex 4</fullName>
    </alternativeName>
</protein>
<dbReference type="FunFam" id="3.40.50.1000:FF:000028">
    <property type="entry name" value="Calcium-transporting P-type ATPase, putative"/>
    <property type="match status" value="1"/>
</dbReference>
<dbReference type="SFLD" id="SFLDF00027">
    <property type="entry name" value="p-type_atpase"/>
    <property type="match status" value="1"/>
</dbReference>
<evidence type="ECO:0000256" key="9">
    <source>
        <dbReference type="ARBA" id="ARBA00022837"/>
    </source>
</evidence>
<dbReference type="Gene3D" id="1.20.1110.10">
    <property type="entry name" value="Calcium-transporting ATPase, transmembrane domain"/>
    <property type="match status" value="2"/>
</dbReference>
<dbReference type="OMA" id="GHAGGQN"/>
<comment type="caution">
    <text evidence="23">The sequence shown here is derived from an EMBL/GenBank/DDBJ whole genome shotgun (WGS) entry which is preliminary data.</text>
</comment>
<dbReference type="GO" id="GO:0005388">
    <property type="term" value="F:P-type calcium transporter activity"/>
    <property type="evidence" value="ECO:0007669"/>
    <property type="project" value="UniProtKB-EC"/>
</dbReference>
<dbReference type="Pfam" id="PF20663">
    <property type="entry name" value="COG4_N"/>
    <property type="match status" value="1"/>
</dbReference>
<accession>A0A179IDT0</accession>
<keyword evidence="14 20" id="KW-1133">Transmembrane helix</keyword>
<evidence type="ECO:0000256" key="14">
    <source>
        <dbReference type="ARBA" id="ARBA00022989"/>
    </source>
</evidence>
<evidence type="ECO:0000313" key="23">
    <source>
        <dbReference type="EMBL" id="OAQ99838.1"/>
    </source>
</evidence>
<dbReference type="EMBL" id="LUKN01001989">
    <property type="protein sequence ID" value="OAQ99838.1"/>
    <property type="molecule type" value="Genomic_DNA"/>
</dbReference>
<dbReference type="SFLD" id="SFLDG00002">
    <property type="entry name" value="C1.7:_P-type_atpase_like"/>
    <property type="match status" value="1"/>
</dbReference>
<dbReference type="SUPFAM" id="SSF81660">
    <property type="entry name" value="Metal cation-transporting ATPase, ATP-binding domain N"/>
    <property type="match status" value="1"/>
</dbReference>
<dbReference type="InterPro" id="IPR008250">
    <property type="entry name" value="ATPase_P-typ_transduc_dom_A_sf"/>
</dbReference>
<dbReference type="InterPro" id="IPR048684">
    <property type="entry name" value="COG4_C"/>
</dbReference>
<dbReference type="GO" id="GO:0016887">
    <property type="term" value="F:ATP hydrolysis activity"/>
    <property type="evidence" value="ECO:0007669"/>
    <property type="project" value="InterPro"/>
</dbReference>
<evidence type="ECO:0000313" key="24">
    <source>
        <dbReference type="Proteomes" id="UP000243081"/>
    </source>
</evidence>
<dbReference type="SUPFAM" id="SSF81665">
    <property type="entry name" value="Calcium ATPase, transmembrane domain M"/>
    <property type="match status" value="1"/>
</dbReference>
<evidence type="ECO:0000256" key="8">
    <source>
        <dbReference type="ARBA" id="ARBA00022741"/>
    </source>
</evidence>
<evidence type="ECO:0000256" key="1">
    <source>
        <dbReference type="ARBA" id="ARBA00004395"/>
    </source>
</evidence>
<gene>
    <name evidence="23" type="ORF">LLEC1_01883</name>
</gene>
<dbReference type="InterPro" id="IPR023299">
    <property type="entry name" value="ATPase_P-typ_cyto_dom_N"/>
</dbReference>
<keyword evidence="16 20" id="KW-0472">Membrane</keyword>
<evidence type="ECO:0000256" key="5">
    <source>
        <dbReference type="ARBA" id="ARBA00020975"/>
    </source>
</evidence>
<evidence type="ECO:0000256" key="7">
    <source>
        <dbReference type="ARBA" id="ARBA00022692"/>
    </source>
</evidence>
<evidence type="ECO:0000256" key="16">
    <source>
        <dbReference type="ARBA" id="ARBA00023136"/>
    </source>
</evidence>
<keyword evidence="24" id="KW-1185">Reference proteome</keyword>
<dbReference type="InterPro" id="IPR044492">
    <property type="entry name" value="P_typ_ATPase_HD_dom"/>
</dbReference>
<feature type="region of interest" description="Disordered" evidence="19">
    <location>
        <begin position="1062"/>
        <end position="1081"/>
    </location>
</feature>
<dbReference type="Pfam" id="PF08318">
    <property type="entry name" value="COG4_m"/>
    <property type="match status" value="1"/>
</dbReference>
<dbReference type="Gene3D" id="2.70.150.10">
    <property type="entry name" value="Calcium-transporting ATPase, cytoplasmic transduction domain A"/>
    <property type="match status" value="2"/>
</dbReference>
<dbReference type="InterPro" id="IPR018303">
    <property type="entry name" value="ATPase_P-typ_P_site"/>
</dbReference>
<keyword evidence="13" id="KW-1278">Translocase</keyword>